<dbReference type="EMBL" id="MF472895">
    <property type="protein sequence ID" value="ASZ75449.1"/>
    <property type="molecule type" value="Genomic_DNA"/>
</dbReference>
<evidence type="ECO:0008006" key="4">
    <source>
        <dbReference type="Google" id="ProtNLM"/>
    </source>
</evidence>
<evidence type="ECO:0000313" key="2">
    <source>
        <dbReference type="EMBL" id="ASZ75449.1"/>
    </source>
</evidence>
<proteinExistence type="predicted"/>
<dbReference type="Pfam" id="PF23976">
    <property type="entry name" value="DUF7302"/>
    <property type="match status" value="1"/>
</dbReference>
<evidence type="ECO:0000313" key="3">
    <source>
        <dbReference type="Proteomes" id="UP000222598"/>
    </source>
</evidence>
<feature type="region of interest" description="Disordered" evidence="1">
    <location>
        <begin position="29"/>
        <end position="68"/>
    </location>
</feature>
<protein>
    <recommendedName>
        <fullName evidence="4">Head-to-tail connector protein</fullName>
    </recommendedName>
</protein>
<sequence length="68" mass="7434">MRIRNKLSGGIATVNDEDGARMIAQGGWVDATITPRKPKRKRARKAEPVVAPEPQTEPTPAEVPDTKE</sequence>
<dbReference type="KEGG" id="vg:64871977"/>
<dbReference type="InterPro" id="IPR055726">
    <property type="entry name" value="DUF7302"/>
</dbReference>
<accession>A0A249XTX4</accession>
<feature type="compositionally biased region" description="Low complexity" evidence="1">
    <location>
        <begin position="48"/>
        <end position="68"/>
    </location>
</feature>
<keyword evidence="3" id="KW-1185">Reference proteome</keyword>
<organism evidence="2 3">
    <name type="scientific">Mycobacterium phage Kimona</name>
    <dbReference type="NCBI Taxonomy" id="2024295"/>
    <lineage>
        <taxon>Viruses</taxon>
        <taxon>Duplodnaviria</taxon>
        <taxon>Heunggongvirae</taxon>
        <taxon>Uroviricota</taxon>
        <taxon>Caudoviricetes</taxon>
        <taxon>Kimonavirus</taxon>
        <taxon>Kimonavirus kimona</taxon>
    </lineage>
</organism>
<dbReference type="RefSeq" id="YP_010062312.1">
    <property type="nucleotide sequence ID" value="NC_054793.1"/>
</dbReference>
<reference evidence="3" key="1">
    <citation type="submission" date="2017-07" db="EMBL/GenBank/DDBJ databases">
        <authorList>
            <person name="Sun Z.S."/>
            <person name="Albrecht U."/>
            <person name="Echele G."/>
            <person name="Lee C.C."/>
        </authorList>
    </citation>
    <scope>NUCLEOTIDE SEQUENCE [LARGE SCALE GENOMIC DNA]</scope>
</reference>
<name>A0A249XTX4_9CAUD</name>
<dbReference type="Proteomes" id="UP000222598">
    <property type="component" value="Segment"/>
</dbReference>
<evidence type="ECO:0000256" key="1">
    <source>
        <dbReference type="SAM" id="MobiDB-lite"/>
    </source>
</evidence>
<dbReference type="GeneID" id="64871977"/>
<gene>
    <name evidence="2" type="primary">13</name>
    <name evidence="2" type="ORF">PBI_KIMONA_13</name>
</gene>